<accession>A0A0A5HM28</accession>
<dbReference type="Proteomes" id="UP000030401">
    <property type="component" value="Unassembled WGS sequence"/>
</dbReference>
<name>A0A0A5HM28_9BACI</name>
<comment type="caution">
    <text evidence="1">The sequence shown here is derived from an EMBL/GenBank/DDBJ whole genome shotgun (WGS) entry which is preliminary data.</text>
</comment>
<proteinExistence type="predicted"/>
<evidence type="ECO:0000313" key="1">
    <source>
        <dbReference type="EMBL" id="KGX84687.1"/>
    </source>
</evidence>
<gene>
    <name evidence="1" type="ORF">N784_12125</name>
</gene>
<sequence>MCELGGHAGHYHLLLQTAFVSELIEGQISCADFITEVRKIIKGDDKEGADTSIISCDEAVRKAIEGITTFKDSMSRILTEITGSKEPIPFYRCDDILLELDNYILRNVN</sequence>
<dbReference type="AlphaFoldDB" id="A0A0A5HM28"/>
<organism evidence="1 2">
    <name type="scientific">Pontibacillus litoralis JSM 072002</name>
    <dbReference type="NCBI Taxonomy" id="1385512"/>
    <lineage>
        <taxon>Bacteria</taxon>
        <taxon>Bacillati</taxon>
        <taxon>Bacillota</taxon>
        <taxon>Bacilli</taxon>
        <taxon>Bacillales</taxon>
        <taxon>Bacillaceae</taxon>
        <taxon>Pontibacillus</taxon>
    </lineage>
</organism>
<dbReference type="RefSeq" id="WP_036836099.1">
    <property type="nucleotide sequence ID" value="NZ_AVPG01000033.1"/>
</dbReference>
<protein>
    <submittedName>
        <fullName evidence="1">Uncharacterized protein</fullName>
    </submittedName>
</protein>
<reference evidence="1 2" key="1">
    <citation type="submission" date="2013-08" db="EMBL/GenBank/DDBJ databases">
        <authorList>
            <person name="Huang J."/>
            <person name="Wang G."/>
        </authorList>
    </citation>
    <scope>NUCLEOTIDE SEQUENCE [LARGE SCALE GENOMIC DNA]</scope>
    <source>
        <strain evidence="1 2">JSM 072002</strain>
    </source>
</reference>
<keyword evidence="2" id="KW-1185">Reference proteome</keyword>
<dbReference type="EMBL" id="AVPG01000033">
    <property type="protein sequence ID" value="KGX84687.1"/>
    <property type="molecule type" value="Genomic_DNA"/>
</dbReference>
<evidence type="ECO:0000313" key="2">
    <source>
        <dbReference type="Proteomes" id="UP000030401"/>
    </source>
</evidence>
<dbReference type="OrthoDB" id="9855881at2"/>